<dbReference type="EMBL" id="AWWI01000134">
    <property type="protein sequence ID" value="PIL18152.1"/>
    <property type="molecule type" value="Genomic_DNA"/>
</dbReference>
<evidence type="ECO:0000313" key="1">
    <source>
        <dbReference type="EMBL" id="PIL18152.1"/>
    </source>
</evidence>
<evidence type="ECO:0000313" key="2">
    <source>
        <dbReference type="Proteomes" id="UP000231259"/>
    </source>
</evidence>
<protein>
    <submittedName>
        <fullName evidence="1">Uncharacterized protein</fullName>
    </submittedName>
</protein>
<reference evidence="1 2" key="1">
    <citation type="submission" date="2013-09" db="EMBL/GenBank/DDBJ databases">
        <title>Genome sequencing of Phaeobacter antarcticus sp. nov. SM1211.</title>
        <authorList>
            <person name="Zhang X.-Y."/>
            <person name="Liu C."/>
            <person name="Chen X.-L."/>
            <person name="Xie B.-B."/>
            <person name="Qin Q.-L."/>
            <person name="Rong J.-C."/>
            <person name="Zhang Y.-Z."/>
        </authorList>
    </citation>
    <scope>NUCLEOTIDE SEQUENCE [LARGE SCALE GENOMIC DNA]</scope>
    <source>
        <strain evidence="1 2">SM1211</strain>
    </source>
</reference>
<gene>
    <name evidence="1" type="ORF">P775_21135</name>
</gene>
<organism evidence="1 2">
    <name type="scientific">Puniceibacterium antarcticum</name>
    <dbReference type="NCBI Taxonomy" id="1206336"/>
    <lineage>
        <taxon>Bacteria</taxon>
        <taxon>Pseudomonadati</taxon>
        <taxon>Pseudomonadota</taxon>
        <taxon>Alphaproteobacteria</taxon>
        <taxon>Rhodobacterales</taxon>
        <taxon>Paracoccaceae</taxon>
        <taxon>Puniceibacterium</taxon>
    </lineage>
</organism>
<sequence>MVHIHAAFGHDLFQIAPRNGITGVEEYGEKDHVFWIIYALEINRHVWAPV</sequence>
<dbReference type="AlphaFoldDB" id="A0A2G8R9E9"/>
<keyword evidence="2" id="KW-1185">Reference proteome</keyword>
<name>A0A2G8R9E9_9RHOB</name>
<proteinExistence type="predicted"/>
<comment type="caution">
    <text evidence="1">The sequence shown here is derived from an EMBL/GenBank/DDBJ whole genome shotgun (WGS) entry which is preliminary data.</text>
</comment>
<dbReference type="Proteomes" id="UP000231259">
    <property type="component" value="Unassembled WGS sequence"/>
</dbReference>
<accession>A0A2G8R9E9</accession>